<dbReference type="PANTHER" id="PTHR46983:SF3">
    <property type="entry name" value="CHPADIPLOID STATE MAINTENANCE PROTEIN CHPA"/>
    <property type="match status" value="1"/>
</dbReference>
<dbReference type="Proteomes" id="UP000504638">
    <property type="component" value="Unplaced"/>
</dbReference>
<dbReference type="PROSITE" id="PS51401">
    <property type="entry name" value="CHORD"/>
    <property type="match status" value="2"/>
</dbReference>
<reference evidence="9" key="2">
    <citation type="submission" date="2020-04" db="EMBL/GenBank/DDBJ databases">
        <authorList>
            <consortium name="NCBI Genome Project"/>
        </authorList>
    </citation>
    <scope>NUCLEOTIDE SEQUENCE</scope>
    <source>
        <strain evidence="9">CBS 781.70</strain>
    </source>
</reference>
<keyword evidence="1" id="KW-0479">Metal-binding</keyword>
<evidence type="ECO:0000259" key="5">
    <source>
        <dbReference type="PROSITE" id="PS51203"/>
    </source>
</evidence>
<dbReference type="Pfam" id="PF04968">
    <property type="entry name" value="CHORD"/>
    <property type="match status" value="2"/>
</dbReference>
<reference evidence="7 9" key="1">
    <citation type="submission" date="2020-01" db="EMBL/GenBank/DDBJ databases">
        <authorList>
            <consortium name="DOE Joint Genome Institute"/>
            <person name="Haridas S."/>
            <person name="Albert R."/>
            <person name="Binder M."/>
            <person name="Bloem J."/>
            <person name="Labutti K."/>
            <person name="Salamov A."/>
            <person name="Andreopoulos B."/>
            <person name="Baker S.E."/>
            <person name="Barry K."/>
            <person name="Bills G."/>
            <person name="Bluhm B.H."/>
            <person name="Cannon C."/>
            <person name="Castanera R."/>
            <person name="Culley D.E."/>
            <person name="Daum C."/>
            <person name="Ezra D."/>
            <person name="Gonzalez J.B."/>
            <person name="Henrissat B."/>
            <person name="Kuo A."/>
            <person name="Liang C."/>
            <person name="Lipzen A."/>
            <person name="Lutzoni F."/>
            <person name="Magnuson J."/>
            <person name="Mondo S."/>
            <person name="Nolan M."/>
            <person name="Ohm R."/>
            <person name="Pangilinan J."/>
            <person name="Park H.-J."/>
            <person name="Ramirez L."/>
            <person name="Alfaro M."/>
            <person name="Sun H."/>
            <person name="Tritt A."/>
            <person name="Yoshinaga Y."/>
            <person name="Zwiers L.-H."/>
            <person name="Turgeon B.G."/>
            <person name="Goodwin S.B."/>
            <person name="Spatafora J.W."/>
            <person name="Crous P.W."/>
            <person name="Grigoriev I.V."/>
        </authorList>
    </citation>
    <scope>NUCLEOTIDE SEQUENCE</scope>
    <source>
        <strain evidence="7 9">CBS 781.70</strain>
    </source>
</reference>
<dbReference type="PROSITE" id="PS51203">
    <property type="entry name" value="CS"/>
    <property type="match status" value="1"/>
</dbReference>
<gene>
    <name evidence="7 9" type="ORF">P152DRAFT_504391</name>
</gene>
<dbReference type="AlphaFoldDB" id="A0A6G1GG17"/>
<dbReference type="Gene3D" id="2.60.40.790">
    <property type="match status" value="1"/>
</dbReference>
<evidence type="ECO:0000259" key="6">
    <source>
        <dbReference type="PROSITE" id="PS51401"/>
    </source>
</evidence>
<sequence length="282" mass="30714">MAQKCVHKGCGKPFTDPDEPCVYHPGPPEFHEGQKGWKCCKPRPIDADVPRTGTPLPEPETEDDDPAVPVPAGASCRRRGCGAVSDGSTDGKREGEECRHHPGAPVFHEGSKGWSCCKRRVLEFDQFVKIEGCATKGRHLFVGSGRKKKQAAKANEAVAGGEKGEDGEGEVLEAGSVRNDFYQSAMSLTLSFYLKKVRKPPASTVEFTGEEMKLDLITEDGKRYRETVALFAEVVPEECEVSIRPSKVEMVLKKKEPAAWPGLRQGDASKGEIYQVGKAGRA</sequence>
<protein>
    <submittedName>
        <fullName evidence="7 9">Chord-domain-containing protein</fullName>
    </submittedName>
</protein>
<evidence type="ECO:0000313" key="9">
    <source>
        <dbReference type="RefSeq" id="XP_033538563.1"/>
    </source>
</evidence>
<dbReference type="CDD" id="cd06466">
    <property type="entry name" value="p23_CS_SGT1_like"/>
    <property type="match status" value="1"/>
</dbReference>
<accession>A0A6G1GG17</accession>
<feature type="domain" description="CHORD" evidence="6">
    <location>
        <begin position="5"/>
        <end position="55"/>
    </location>
</feature>
<feature type="compositionally biased region" description="Basic and acidic residues" evidence="4">
    <location>
        <begin position="89"/>
        <end position="98"/>
    </location>
</feature>
<dbReference type="EMBL" id="ML975149">
    <property type="protein sequence ID" value="KAF1816932.1"/>
    <property type="molecule type" value="Genomic_DNA"/>
</dbReference>
<keyword evidence="2" id="KW-0677">Repeat</keyword>
<dbReference type="InterPro" id="IPR008978">
    <property type="entry name" value="HSP20-like_chaperone"/>
</dbReference>
<dbReference type="Pfam" id="PF04969">
    <property type="entry name" value="CS"/>
    <property type="match status" value="1"/>
</dbReference>
<evidence type="ECO:0000256" key="1">
    <source>
        <dbReference type="ARBA" id="ARBA00022723"/>
    </source>
</evidence>
<evidence type="ECO:0000256" key="3">
    <source>
        <dbReference type="ARBA" id="ARBA00022833"/>
    </source>
</evidence>
<keyword evidence="8" id="KW-1185">Reference proteome</keyword>
<dbReference type="OrthoDB" id="1898560at2759"/>
<dbReference type="InterPro" id="IPR007052">
    <property type="entry name" value="CS_dom"/>
</dbReference>
<evidence type="ECO:0000256" key="2">
    <source>
        <dbReference type="ARBA" id="ARBA00022737"/>
    </source>
</evidence>
<feature type="domain" description="CS" evidence="5">
    <location>
        <begin position="174"/>
        <end position="264"/>
    </location>
</feature>
<dbReference type="GeneID" id="54422935"/>
<feature type="domain" description="CHORD" evidence="6">
    <location>
        <begin position="76"/>
        <end position="139"/>
    </location>
</feature>
<dbReference type="InterPro" id="IPR007051">
    <property type="entry name" value="CHORD_dom"/>
</dbReference>
<dbReference type="GO" id="GO:0046872">
    <property type="term" value="F:metal ion binding"/>
    <property type="evidence" value="ECO:0007669"/>
    <property type="project" value="UniProtKB-KW"/>
</dbReference>
<name>A0A6G1GG17_9PEZI</name>
<proteinExistence type="predicted"/>
<feature type="region of interest" description="Disordered" evidence="4">
    <location>
        <begin position="48"/>
        <end position="98"/>
    </location>
</feature>
<evidence type="ECO:0000313" key="8">
    <source>
        <dbReference type="Proteomes" id="UP000504638"/>
    </source>
</evidence>
<dbReference type="RefSeq" id="XP_033538563.1">
    <property type="nucleotide sequence ID" value="XM_033682365.1"/>
</dbReference>
<evidence type="ECO:0000313" key="7">
    <source>
        <dbReference type="EMBL" id="KAF1816932.1"/>
    </source>
</evidence>
<evidence type="ECO:0000256" key="4">
    <source>
        <dbReference type="SAM" id="MobiDB-lite"/>
    </source>
</evidence>
<dbReference type="SUPFAM" id="SSF49764">
    <property type="entry name" value="HSP20-like chaperones"/>
    <property type="match status" value="1"/>
</dbReference>
<dbReference type="InterPro" id="IPR039790">
    <property type="entry name" value="CHRD1"/>
</dbReference>
<dbReference type="PANTHER" id="PTHR46983">
    <property type="entry name" value="CYSTEINE AND HISTIDINE-RICH DOMAIN-CONTAINING PROTEIN 1"/>
    <property type="match status" value="1"/>
</dbReference>
<dbReference type="Gene3D" id="4.10.1130.20">
    <property type="match status" value="2"/>
</dbReference>
<organism evidence="7">
    <name type="scientific">Eremomyces bilateralis CBS 781.70</name>
    <dbReference type="NCBI Taxonomy" id="1392243"/>
    <lineage>
        <taxon>Eukaryota</taxon>
        <taxon>Fungi</taxon>
        <taxon>Dikarya</taxon>
        <taxon>Ascomycota</taxon>
        <taxon>Pezizomycotina</taxon>
        <taxon>Dothideomycetes</taxon>
        <taxon>Dothideomycetes incertae sedis</taxon>
        <taxon>Eremomycetales</taxon>
        <taxon>Eremomycetaceae</taxon>
        <taxon>Eremomyces</taxon>
    </lineage>
</organism>
<reference evidence="9" key="3">
    <citation type="submission" date="2025-04" db="UniProtKB">
        <authorList>
            <consortium name="RefSeq"/>
        </authorList>
    </citation>
    <scope>IDENTIFICATION</scope>
    <source>
        <strain evidence="9">CBS 781.70</strain>
    </source>
</reference>
<keyword evidence="3" id="KW-0862">Zinc</keyword>